<gene>
    <name evidence="1" type="ORF">SAMN05421740_12112</name>
</gene>
<keyword evidence="2" id="KW-1185">Reference proteome</keyword>
<reference evidence="2" key="1">
    <citation type="submission" date="2016-10" db="EMBL/GenBank/DDBJ databases">
        <authorList>
            <person name="Varghese N."/>
            <person name="Submissions S."/>
        </authorList>
    </citation>
    <scope>NUCLEOTIDE SEQUENCE [LARGE SCALE GENOMIC DNA]</scope>
    <source>
        <strain evidence="2">Jip14</strain>
    </source>
</reference>
<evidence type="ECO:0000313" key="2">
    <source>
        <dbReference type="Proteomes" id="UP000198916"/>
    </source>
</evidence>
<dbReference type="EMBL" id="FNZR01000021">
    <property type="protein sequence ID" value="SEL99094.1"/>
    <property type="molecule type" value="Genomic_DNA"/>
</dbReference>
<accession>A0A1H7UQM3</accession>
<evidence type="ECO:0000313" key="1">
    <source>
        <dbReference type="EMBL" id="SEL99094.1"/>
    </source>
</evidence>
<sequence length="40" mass="4951">MNDCRYFQEVAVFRREVSRFLTKIMVRFSLLLYNQGYERA</sequence>
<dbReference type="AlphaFoldDB" id="A0A1H7UQM3"/>
<dbReference type="Proteomes" id="UP000198916">
    <property type="component" value="Unassembled WGS sequence"/>
</dbReference>
<organism evidence="1 2">
    <name type="scientific">Parapedobacter koreensis</name>
    <dbReference type="NCBI Taxonomy" id="332977"/>
    <lineage>
        <taxon>Bacteria</taxon>
        <taxon>Pseudomonadati</taxon>
        <taxon>Bacteroidota</taxon>
        <taxon>Sphingobacteriia</taxon>
        <taxon>Sphingobacteriales</taxon>
        <taxon>Sphingobacteriaceae</taxon>
        <taxon>Parapedobacter</taxon>
    </lineage>
</organism>
<proteinExistence type="predicted"/>
<protein>
    <submittedName>
        <fullName evidence="1">Uncharacterized protein</fullName>
    </submittedName>
</protein>
<name>A0A1H7UQM3_9SPHI</name>